<dbReference type="InterPro" id="IPR036397">
    <property type="entry name" value="RNaseH_sf"/>
</dbReference>
<keyword evidence="1" id="KW-0540">Nuclease</keyword>
<evidence type="ECO:0000313" key="6">
    <source>
        <dbReference type="Proteomes" id="UP001201980"/>
    </source>
</evidence>
<evidence type="ECO:0000259" key="4">
    <source>
        <dbReference type="PROSITE" id="PS00028"/>
    </source>
</evidence>
<dbReference type="SMART" id="SM00355">
    <property type="entry name" value="ZnF_C2H2"/>
    <property type="match status" value="2"/>
</dbReference>
<name>A0AAD5RM26_9PEZI</name>
<dbReference type="Gene3D" id="3.40.430.10">
    <property type="entry name" value="Dihydrofolate Reductase, subunit A"/>
    <property type="match status" value="1"/>
</dbReference>
<dbReference type="SUPFAM" id="SSF53098">
    <property type="entry name" value="Ribonuclease H-like"/>
    <property type="match status" value="1"/>
</dbReference>
<dbReference type="InterPro" id="IPR013087">
    <property type="entry name" value="Znf_C2H2_type"/>
</dbReference>
<proteinExistence type="predicted"/>
<keyword evidence="3 5" id="KW-0269">Exonuclease</keyword>
<reference evidence="5" key="1">
    <citation type="submission" date="2022-07" db="EMBL/GenBank/DDBJ databases">
        <title>Draft genome sequence of Zalerion maritima ATCC 34329, a (micro)plastics degrading marine fungus.</title>
        <authorList>
            <person name="Paco A."/>
            <person name="Goncalves M.F.M."/>
            <person name="Rocha-Santos T.A.P."/>
            <person name="Alves A."/>
        </authorList>
    </citation>
    <scope>NUCLEOTIDE SEQUENCE</scope>
    <source>
        <strain evidence="5">ATCC 34329</strain>
    </source>
</reference>
<dbReference type="GO" id="GO:0003676">
    <property type="term" value="F:nucleic acid binding"/>
    <property type="evidence" value="ECO:0007669"/>
    <property type="project" value="InterPro"/>
</dbReference>
<keyword evidence="6" id="KW-1185">Reference proteome</keyword>
<keyword evidence="2" id="KW-0378">Hydrolase</keyword>
<dbReference type="PANTHER" id="PTHR12801">
    <property type="entry name" value="RNA EXONUCLEASE REXO1 / RECO3 FAMILY MEMBER-RELATED"/>
    <property type="match status" value="1"/>
</dbReference>
<dbReference type="CDD" id="cd06137">
    <property type="entry name" value="DEDDh_RNase"/>
    <property type="match status" value="1"/>
</dbReference>
<dbReference type="Gene3D" id="3.30.160.60">
    <property type="entry name" value="Classic Zinc Finger"/>
    <property type="match status" value="1"/>
</dbReference>
<accession>A0AAD5RM26</accession>
<protein>
    <submittedName>
        <fullName evidence="5">RNA exonuclease 3</fullName>
    </submittedName>
</protein>
<comment type="caution">
    <text evidence="5">The sequence shown here is derived from an EMBL/GenBank/DDBJ whole genome shotgun (WGS) entry which is preliminary data.</text>
</comment>
<dbReference type="PROSITE" id="PS00028">
    <property type="entry name" value="ZINC_FINGER_C2H2_1"/>
    <property type="match status" value="1"/>
</dbReference>
<dbReference type="GO" id="GO:0006364">
    <property type="term" value="P:rRNA processing"/>
    <property type="evidence" value="ECO:0007669"/>
    <property type="project" value="TreeGrafter"/>
</dbReference>
<dbReference type="InterPro" id="IPR047021">
    <property type="entry name" value="REXO1/3/4-like"/>
</dbReference>
<dbReference type="GO" id="GO:0004527">
    <property type="term" value="F:exonuclease activity"/>
    <property type="evidence" value="ECO:0007669"/>
    <property type="project" value="UniProtKB-KW"/>
</dbReference>
<dbReference type="PANTHER" id="PTHR12801:SF114">
    <property type="entry name" value="EXONUCLEASE, PUTATIVE (AFU_ORTHOLOGUE AFUA_7G00870)-RELATED"/>
    <property type="match status" value="1"/>
</dbReference>
<dbReference type="GO" id="GO:0005634">
    <property type="term" value="C:nucleus"/>
    <property type="evidence" value="ECO:0007669"/>
    <property type="project" value="TreeGrafter"/>
</dbReference>
<organism evidence="5 6">
    <name type="scientific">Zalerion maritima</name>
    <dbReference type="NCBI Taxonomy" id="339359"/>
    <lineage>
        <taxon>Eukaryota</taxon>
        <taxon>Fungi</taxon>
        <taxon>Dikarya</taxon>
        <taxon>Ascomycota</taxon>
        <taxon>Pezizomycotina</taxon>
        <taxon>Sordariomycetes</taxon>
        <taxon>Lulworthiomycetidae</taxon>
        <taxon>Lulworthiales</taxon>
        <taxon>Lulworthiaceae</taxon>
        <taxon>Zalerion</taxon>
    </lineage>
</organism>
<evidence type="ECO:0000256" key="1">
    <source>
        <dbReference type="ARBA" id="ARBA00022722"/>
    </source>
</evidence>
<evidence type="ECO:0000256" key="3">
    <source>
        <dbReference type="ARBA" id="ARBA00022839"/>
    </source>
</evidence>
<dbReference type="Pfam" id="PF06985">
    <property type="entry name" value="HET"/>
    <property type="match status" value="1"/>
</dbReference>
<feature type="domain" description="C2H2-type" evidence="4">
    <location>
        <begin position="39"/>
        <end position="61"/>
    </location>
</feature>
<sequence>MAKKQPYRQRQCEICLAFVKSPSNLAKHCLKTGHQDDQCCQQCVKWFGSKESLAQHKAAKHGEPRAVMLSQNLPSVPDPGPDTLSSPVLGSYTFRDGESKRLSPHDMNVVFDLLLVTCHSQDRLRREGYVLPDDLNKEPRSGKKQAKILKQCLPTPVCDPFSPKRKAVAFDCEMAGVEGGRSEVVSICAVDVFTGEVLTNSLVKPREPILEWRSHINGVTPSIMSIAAARRQVLDGWEAARGELWKHVNEDTVLVGQSLQHDLKALRVVHTKVVDTAIVSVEAAFGKGKSIGRRWGLELLCEELLHLRIRQGSGVHNELEDTMAARELALWCLCHPVELQQWGERARKSFYSERVRNRKRCPRLAAKAPRTARNDNGGKEGYIQQYCSRDDKILRWEDVIDWEPVLLRARVLGPQFWLFGEVVEIDGHLSSKRLPAADTTQLGHEAADLECNGVDFFVTSNLYSALVHLRNTDSDISLWIDAICIDQKTIGRKKARFRGWATSIAARKDGEVLRRQSVGKRAVASKRRPTPPKSAIPKRVETPWALDSELILYRTRLWVPIQRSSWHAEHQIINSLLAPTFHDLVDSVIVTIAPTWLGQGGVVVSPDRVQDSVGVPIPAARLSDASWQLDFQTS</sequence>
<dbReference type="InterPro" id="IPR010730">
    <property type="entry name" value="HET"/>
</dbReference>
<dbReference type="SMART" id="SM00479">
    <property type="entry name" value="EXOIII"/>
    <property type="match status" value="1"/>
</dbReference>
<dbReference type="InterPro" id="IPR024072">
    <property type="entry name" value="DHFR-like_dom_sf"/>
</dbReference>
<dbReference type="Proteomes" id="UP001201980">
    <property type="component" value="Unassembled WGS sequence"/>
</dbReference>
<dbReference type="EMBL" id="JAKWBI020000258">
    <property type="protein sequence ID" value="KAJ2897759.1"/>
    <property type="molecule type" value="Genomic_DNA"/>
</dbReference>
<dbReference type="AlphaFoldDB" id="A0AAD5RM26"/>
<gene>
    <name evidence="5" type="ORF">MKZ38_004382</name>
</gene>
<dbReference type="GO" id="GO:0000027">
    <property type="term" value="P:ribosomal large subunit assembly"/>
    <property type="evidence" value="ECO:0007669"/>
    <property type="project" value="TreeGrafter"/>
</dbReference>
<evidence type="ECO:0000313" key="5">
    <source>
        <dbReference type="EMBL" id="KAJ2897759.1"/>
    </source>
</evidence>
<evidence type="ECO:0000256" key="2">
    <source>
        <dbReference type="ARBA" id="ARBA00022801"/>
    </source>
</evidence>
<dbReference type="Gene3D" id="3.30.420.10">
    <property type="entry name" value="Ribonuclease H-like superfamily/Ribonuclease H"/>
    <property type="match status" value="1"/>
</dbReference>
<dbReference type="InterPro" id="IPR013520">
    <property type="entry name" value="Ribonucl_H"/>
</dbReference>
<dbReference type="Pfam" id="PF00929">
    <property type="entry name" value="RNase_T"/>
    <property type="match status" value="1"/>
</dbReference>
<dbReference type="InterPro" id="IPR012337">
    <property type="entry name" value="RNaseH-like_sf"/>
</dbReference>